<evidence type="ECO:0000256" key="10">
    <source>
        <dbReference type="ARBA" id="ARBA00023128"/>
    </source>
</evidence>
<keyword evidence="5" id="KW-0679">Respiratory chain</keyword>
<evidence type="ECO:0000313" key="15">
    <source>
        <dbReference type="EMBL" id="KAG5681716.1"/>
    </source>
</evidence>
<evidence type="ECO:0000256" key="1">
    <source>
        <dbReference type="ARBA" id="ARBA00004434"/>
    </source>
</evidence>
<keyword evidence="7" id="KW-0999">Mitochondrion inner membrane</keyword>
<accession>A0A9J6CI64</accession>
<evidence type="ECO:0000256" key="3">
    <source>
        <dbReference type="ARBA" id="ARBA00018681"/>
    </source>
</evidence>
<dbReference type="OrthoDB" id="5818798at2759"/>
<evidence type="ECO:0000313" key="16">
    <source>
        <dbReference type="Proteomes" id="UP001107558"/>
    </source>
</evidence>
<comment type="similarity">
    <text evidence="2">Belongs to the complex I NDUFB4 subunit family.</text>
</comment>
<dbReference type="PANTHER" id="PTHR15469">
    <property type="entry name" value="NADH-UBIQUINONE OXIDOREDUCTASE B15 SUBUNIT"/>
    <property type="match status" value="1"/>
</dbReference>
<proteinExistence type="inferred from homology"/>
<dbReference type="Proteomes" id="UP001107558">
    <property type="component" value="Chromosome 1"/>
</dbReference>
<gene>
    <name evidence="15" type="ORF">PVAND_011126</name>
</gene>
<keyword evidence="8" id="KW-0249">Electron transport</keyword>
<dbReference type="Pfam" id="PF07225">
    <property type="entry name" value="NDUF_B4"/>
    <property type="match status" value="1"/>
</dbReference>
<evidence type="ECO:0000256" key="14">
    <source>
        <dbReference type="SAM" id="Phobius"/>
    </source>
</evidence>
<evidence type="ECO:0000256" key="7">
    <source>
        <dbReference type="ARBA" id="ARBA00022792"/>
    </source>
</evidence>
<dbReference type="GO" id="GO:0005743">
    <property type="term" value="C:mitochondrial inner membrane"/>
    <property type="evidence" value="ECO:0007669"/>
    <property type="project" value="UniProtKB-SubCell"/>
</dbReference>
<comment type="subcellular location">
    <subcellularLocation>
        <location evidence="1">Mitochondrion inner membrane</location>
        <topology evidence="1">Single-pass membrane protein</topology>
    </subcellularLocation>
</comment>
<keyword evidence="10" id="KW-0496">Mitochondrion</keyword>
<evidence type="ECO:0000256" key="5">
    <source>
        <dbReference type="ARBA" id="ARBA00022660"/>
    </source>
</evidence>
<organism evidence="15 16">
    <name type="scientific">Polypedilum vanderplanki</name>
    <name type="common">Sleeping chironomid midge</name>
    <dbReference type="NCBI Taxonomy" id="319348"/>
    <lineage>
        <taxon>Eukaryota</taxon>
        <taxon>Metazoa</taxon>
        <taxon>Ecdysozoa</taxon>
        <taxon>Arthropoda</taxon>
        <taxon>Hexapoda</taxon>
        <taxon>Insecta</taxon>
        <taxon>Pterygota</taxon>
        <taxon>Neoptera</taxon>
        <taxon>Endopterygota</taxon>
        <taxon>Diptera</taxon>
        <taxon>Nematocera</taxon>
        <taxon>Chironomoidea</taxon>
        <taxon>Chironomidae</taxon>
        <taxon>Chironominae</taxon>
        <taxon>Polypedilum</taxon>
        <taxon>Polypedilum</taxon>
    </lineage>
</organism>
<keyword evidence="11 14" id="KW-0472">Membrane</keyword>
<evidence type="ECO:0000256" key="6">
    <source>
        <dbReference type="ARBA" id="ARBA00022692"/>
    </source>
</evidence>
<keyword evidence="16" id="KW-1185">Reference proteome</keyword>
<dbReference type="PANTHER" id="PTHR15469:SF0">
    <property type="entry name" value="NADH DEHYDROGENASE [UBIQUINONE] 1 BETA SUBCOMPLEX SUBUNIT 4"/>
    <property type="match status" value="1"/>
</dbReference>
<evidence type="ECO:0000256" key="11">
    <source>
        <dbReference type="ARBA" id="ARBA00023136"/>
    </source>
</evidence>
<protein>
    <recommendedName>
        <fullName evidence="3">NADH dehydrogenase [ubiquinone] 1 beta subcomplex subunit 4</fullName>
    </recommendedName>
    <alternativeName>
        <fullName evidence="12">Complex I-B15</fullName>
    </alternativeName>
    <alternativeName>
        <fullName evidence="13">NADH-ubiquinone oxidoreductase B15 subunit</fullName>
    </alternativeName>
</protein>
<evidence type="ECO:0000256" key="12">
    <source>
        <dbReference type="ARBA" id="ARBA00030212"/>
    </source>
</evidence>
<feature type="transmembrane region" description="Helical" evidence="14">
    <location>
        <begin position="66"/>
        <end position="82"/>
    </location>
</feature>
<keyword evidence="4" id="KW-0813">Transport</keyword>
<evidence type="ECO:0000256" key="9">
    <source>
        <dbReference type="ARBA" id="ARBA00022989"/>
    </source>
</evidence>
<dbReference type="InterPro" id="IPR009866">
    <property type="entry name" value="NADH_UbQ_OxRdtase_NDUFB4_su"/>
</dbReference>
<evidence type="ECO:0000256" key="13">
    <source>
        <dbReference type="ARBA" id="ARBA00030987"/>
    </source>
</evidence>
<evidence type="ECO:0000256" key="8">
    <source>
        <dbReference type="ARBA" id="ARBA00022982"/>
    </source>
</evidence>
<keyword evidence="9 14" id="KW-1133">Transmembrane helix</keyword>
<evidence type="ECO:0000256" key="4">
    <source>
        <dbReference type="ARBA" id="ARBA00022448"/>
    </source>
</evidence>
<keyword evidence="6 14" id="KW-0812">Transmembrane</keyword>
<dbReference type="AlphaFoldDB" id="A0A9J6CI64"/>
<name>A0A9J6CI64_POLVA</name>
<reference evidence="15" key="1">
    <citation type="submission" date="2021-03" db="EMBL/GenBank/DDBJ databases">
        <title>Chromosome level genome of the anhydrobiotic midge Polypedilum vanderplanki.</title>
        <authorList>
            <person name="Yoshida Y."/>
            <person name="Kikawada T."/>
            <person name="Gusev O."/>
        </authorList>
    </citation>
    <scope>NUCLEOTIDE SEQUENCE</scope>
    <source>
        <strain evidence="15">NIAS01</strain>
        <tissue evidence="15">Whole body or cell culture</tissue>
    </source>
</reference>
<evidence type="ECO:0000256" key="2">
    <source>
        <dbReference type="ARBA" id="ARBA00007260"/>
    </source>
</evidence>
<dbReference type="EMBL" id="JADBJN010000001">
    <property type="protein sequence ID" value="KAG5681716.1"/>
    <property type="molecule type" value="Genomic_DNA"/>
</dbReference>
<sequence>MAEEGLRSQQKRVLELRQQFLRKSMDPYRHMTGEGGHVFDPGFYRFQAMRATQWDHFKPTAKTAKYGFWFLIFPLTTMYYLVSTEREAKEKKYRTGQVAYQDRSFKFI</sequence>
<comment type="caution">
    <text evidence="15">The sequence shown here is derived from an EMBL/GenBank/DDBJ whole genome shotgun (WGS) entry which is preliminary data.</text>
</comment>